<accession>A0A542ZJM3</accession>
<comment type="cofactor">
    <cofactor evidence="1">
        <name>pyridoxal 5'-phosphate</name>
        <dbReference type="ChEBI" id="CHEBI:597326"/>
    </cofactor>
</comment>
<dbReference type="Proteomes" id="UP000319514">
    <property type="component" value="Unassembled WGS sequence"/>
</dbReference>
<dbReference type="InterPro" id="IPR015421">
    <property type="entry name" value="PyrdxlP-dep_Trfase_major"/>
</dbReference>
<comment type="caution">
    <text evidence="5">The sequence shown here is derived from an EMBL/GenBank/DDBJ whole genome shotgun (WGS) entry which is preliminary data.</text>
</comment>
<evidence type="ECO:0000256" key="3">
    <source>
        <dbReference type="ARBA" id="ARBA00022898"/>
    </source>
</evidence>
<evidence type="ECO:0000313" key="6">
    <source>
        <dbReference type="Proteomes" id="UP000319514"/>
    </source>
</evidence>
<evidence type="ECO:0000256" key="2">
    <source>
        <dbReference type="ARBA" id="ARBA00006966"/>
    </source>
</evidence>
<dbReference type="GO" id="GO:0006567">
    <property type="term" value="P:L-threonine catabolic process"/>
    <property type="evidence" value="ECO:0007669"/>
    <property type="project" value="TreeGrafter"/>
</dbReference>
<dbReference type="PANTHER" id="PTHR48097">
    <property type="entry name" value="L-THREONINE ALDOLASE-RELATED"/>
    <property type="match status" value="1"/>
</dbReference>
<name>A0A542ZJM3_9MICO</name>
<evidence type="ECO:0000313" key="5">
    <source>
        <dbReference type="EMBL" id="TQL60380.1"/>
    </source>
</evidence>
<dbReference type="GO" id="GO:0005829">
    <property type="term" value="C:cytosol"/>
    <property type="evidence" value="ECO:0007669"/>
    <property type="project" value="TreeGrafter"/>
</dbReference>
<feature type="domain" description="Aromatic amino acid beta-eliminating lyase/threonine aldolase" evidence="4">
    <location>
        <begin position="45"/>
        <end position="307"/>
    </location>
</feature>
<dbReference type="SUPFAM" id="SSF53383">
    <property type="entry name" value="PLP-dependent transferases"/>
    <property type="match status" value="1"/>
</dbReference>
<dbReference type="RefSeq" id="WP_185746098.1">
    <property type="nucleotide sequence ID" value="NZ_BAAAKX010000021.1"/>
</dbReference>
<dbReference type="Gene3D" id="3.90.1150.10">
    <property type="entry name" value="Aspartate Aminotransferase, domain 1"/>
    <property type="match status" value="1"/>
</dbReference>
<organism evidence="5 6">
    <name type="scientific">Oryzihumus leptocrescens</name>
    <dbReference type="NCBI Taxonomy" id="297536"/>
    <lineage>
        <taxon>Bacteria</taxon>
        <taxon>Bacillati</taxon>
        <taxon>Actinomycetota</taxon>
        <taxon>Actinomycetes</taxon>
        <taxon>Micrococcales</taxon>
        <taxon>Intrasporangiaceae</taxon>
        <taxon>Oryzihumus</taxon>
    </lineage>
</organism>
<dbReference type="EMBL" id="VFOQ01000001">
    <property type="protein sequence ID" value="TQL60380.1"/>
    <property type="molecule type" value="Genomic_DNA"/>
</dbReference>
<dbReference type="PANTHER" id="PTHR48097:SF9">
    <property type="entry name" value="L-THREONINE ALDOLASE"/>
    <property type="match status" value="1"/>
</dbReference>
<comment type="similarity">
    <text evidence="2">Belongs to the threonine aldolase family.</text>
</comment>
<proteinExistence type="inferred from homology"/>
<dbReference type="Pfam" id="PF01212">
    <property type="entry name" value="Beta_elim_lyase"/>
    <property type="match status" value="1"/>
</dbReference>
<evidence type="ECO:0000256" key="1">
    <source>
        <dbReference type="ARBA" id="ARBA00001933"/>
    </source>
</evidence>
<dbReference type="Gene3D" id="3.40.640.10">
    <property type="entry name" value="Type I PLP-dependent aspartate aminotransferase-like (Major domain)"/>
    <property type="match status" value="1"/>
</dbReference>
<dbReference type="AlphaFoldDB" id="A0A542ZJM3"/>
<dbReference type="InterPro" id="IPR001597">
    <property type="entry name" value="ArAA_b-elim_lyase/Thr_aldolase"/>
</dbReference>
<keyword evidence="6" id="KW-1185">Reference proteome</keyword>
<dbReference type="GO" id="GO:0006545">
    <property type="term" value="P:glycine biosynthetic process"/>
    <property type="evidence" value="ECO:0007669"/>
    <property type="project" value="TreeGrafter"/>
</dbReference>
<dbReference type="InterPro" id="IPR015424">
    <property type="entry name" value="PyrdxlP-dep_Trfase"/>
</dbReference>
<sequence>MTEQTPTPTLAERARAAQPGITRWLLFRPPVTPEQELRDLADVVAGLGDGARWDRYGTGGPVALLESRLAELLGKPAVAFFPSGVMAQQSMLRVWCDRQDSRRVAIPALSHLLHHEEDGPRLLHGFDFRMLTEGARVPGVDDLDAIPGQLGAVLLELPLRDAGYLLPSWEDLEAFSAACRERGVPLHLDGARLWESTPHLGRSLAEVAGLADSVYVSFYKGLGGLAGAALAGPEDEIEQARTWRTRHGGTLFSLMPYAVAALRGLDQHLPRMAEFHERAQEMAKLLPERGIRVLPEEPHTNAFRIFVEAPADSLNERLVTAMEQDHLMASATWDASEVPGWSWTEFTVGPATMEWTAAEAAAELARIFVD</sequence>
<evidence type="ECO:0000259" key="4">
    <source>
        <dbReference type="Pfam" id="PF01212"/>
    </source>
</evidence>
<gene>
    <name evidence="5" type="ORF">FB474_1767</name>
</gene>
<dbReference type="GO" id="GO:0008732">
    <property type="term" value="F:L-allo-threonine aldolase activity"/>
    <property type="evidence" value="ECO:0007669"/>
    <property type="project" value="TreeGrafter"/>
</dbReference>
<protein>
    <submittedName>
        <fullName evidence="5">L-threonine aldolase</fullName>
    </submittedName>
</protein>
<dbReference type="InterPro" id="IPR015422">
    <property type="entry name" value="PyrdxlP-dep_Trfase_small"/>
</dbReference>
<keyword evidence="3" id="KW-0663">Pyridoxal phosphate</keyword>
<reference evidence="5 6" key="1">
    <citation type="submission" date="2019-06" db="EMBL/GenBank/DDBJ databases">
        <title>Sequencing the genomes of 1000 actinobacteria strains.</title>
        <authorList>
            <person name="Klenk H.-P."/>
        </authorList>
    </citation>
    <scope>NUCLEOTIDE SEQUENCE [LARGE SCALE GENOMIC DNA]</scope>
    <source>
        <strain evidence="5 6">DSM 18082</strain>
    </source>
</reference>